<dbReference type="STRING" id="762903.Pedsa_0287"/>
<dbReference type="EMBL" id="CP002545">
    <property type="protein sequence ID" value="ADY50872.1"/>
    <property type="molecule type" value="Genomic_DNA"/>
</dbReference>
<dbReference type="KEGG" id="psn:Pedsa_0287"/>
<gene>
    <name evidence="1" type="ordered locus">Pedsa_0287</name>
</gene>
<dbReference type="InterPro" id="IPR011042">
    <property type="entry name" value="6-blade_b-propeller_TolB-like"/>
</dbReference>
<sequence length="420" mass="47794">MKRKGIIREFATSYVSQVNVISFIYSDKTIQKMKIVSLFCSIILVAVSCNKLEKKHIAISSEYQNIKVNLENDSIIKFSDIIKSSFFLKLETKNDALIGNIDKLVFDSGKIFIADKDIAEAIFIYSDSGKFLKKIDGKGQAPGEFLEIRDFTLDTVNKYLYVLDLQGRKVNVYNYEGEFLRSNPMPFLFSAFAYINSNIFAMSTATAYNKQNPKINNHYLVTAELSGKIVSAEFPFNNKERDFTYFNAAPLRTFGSKVLFYPRYSNTIYEVGNNSTKLLYSLDFNGKGIPSEERETLNDVNFLKLQDSYSYFSGDYADLDRFAYFIVNTPKGNRKLFFSKKSKKTLITSRYLISDPMHNFITTPIATKGGDTLVTFAKSMEVLNLKALAVGKDTVVANRLANNLSLNSNPILFFYNLKEF</sequence>
<name>F0S4B5_PSESL</name>
<proteinExistence type="predicted"/>
<reference evidence="1 2" key="1">
    <citation type="journal article" date="2011" name="Stand. Genomic Sci.">
        <title>Complete genome sequence of the gliding, heparinolytic Pedobacter saltans type strain (113).</title>
        <authorList>
            <person name="Liolios K."/>
            <person name="Sikorski J."/>
            <person name="Lu M."/>
            <person name="Nolan M."/>
            <person name="Lapidus A."/>
            <person name="Lucas S."/>
            <person name="Hammon N."/>
            <person name="Deshpande S."/>
            <person name="Cheng J.F."/>
            <person name="Tapia R."/>
            <person name="Han C."/>
            <person name="Goodwin L."/>
            <person name="Pitluck S."/>
            <person name="Huntemann M."/>
            <person name="Ivanova N."/>
            <person name="Pagani I."/>
            <person name="Mavromatis K."/>
            <person name="Ovchinikova G."/>
            <person name="Pati A."/>
            <person name="Chen A."/>
            <person name="Palaniappan K."/>
            <person name="Land M."/>
            <person name="Hauser L."/>
            <person name="Brambilla E.M."/>
            <person name="Kotsyurbenko O."/>
            <person name="Rohde M."/>
            <person name="Tindall B.J."/>
            <person name="Abt B."/>
            <person name="Goker M."/>
            <person name="Detter J.C."/>
            <person name="Woyke T."/>
            <person name="Bristow J."/>
            <person name="Eisen J.A."/>
            <person name="Markowitz V."/>
            <person name="Hugenholtz P."/>
            <person name="Klenk H.P."/>
            <person name="Kyrpides N.C."/>
        </authorList>
    </citation>
    <scope>NUCLEOTIDE SEQUENCE [LARGE SCALE GENOMIC DNA]</scope>
    <source>
        <strain evidence="2">ATCC 51119 / DSM 12145 / JCM 21818 / LMG 10337 / NBRC 100064 / NCIMB 13643</strain>
    </source>
</reference>
<evidence type="ECO:0000313" key="1">
    <source>
        <dbReference type="EMBL" id="ADY50872.1"/>
    </source>
</evidence>
<dbReference type="SUPFAM" id="SSF63825">
    <property type="entry name" value="YWTD domain"/>
    <property type="match status" value="1"/>
</dbReference>
<organism evidence="1 2">
    <name type="scientific">Pseudopedobacter saltans (strain ATCC 51119 / DSM 12145 / JCM 21818 / CCUG 39354 / LMG 10337 / NBRC 100064 / NCIMB 13643)</name>
    <name type="common">Pedobacter saltans</name>
    <dbReference type="NCBI Taxonomy" id="762903"/>
    <lineage>
        <taxon>Bacteria</taxon>
        <taxon>Pseudomonadati</taxon>
        <taxon>Bacteroidota</taxon>
        <taxon>Sphingobacteriia</taxon>
        <taxon>Sphingobacteriales</taxon>
        <taxon>Sphingobacteriaceae</taxon>
        <taxon>Pseudopedobacter</taxon>
    </lineage>
</organism>
<accession>F0S4B5</accession>
<keyword evidence="2" id="KW-1185">Reference proteome</keyword>
<dbReference type="OrthoDB" id="828283at2"/>
<protein>
    <recommendedName>
        <fullName evidence="3">6-bladed beta-propeller</fullName>
    </recommendedName>
</protein>
<dbReference type="HOGENOM" id="CLU_725412_0_0_10"/>
<dbReference type="AlphaFoldDB" id="F0S4B5"/>
<evidence type="ECO:0000313" key="2">
    <source>
        <dbReference type="Proteomes" id="UP000000310"/>
    </source>
</evidence>
<dbReference type="Pfam" id="PF17170">
    <property type="entry name" value="DUF5128"/>
    <property type="match status" value="1"/>
</dbReference>
<evidence type="ECO:0008006" key="3">
    <source>
        <dbReference type="Google" id="ProtNLM"/>
    </source>
</evidence>
<dbReference type="RefSeq" id="WP_013631375.1">
    <property type="nucleotide sequence ID" value="NC_015177.1"/>
</dbReference>
<dbReference type="eggNOG" id="COG3391">
    <property type="taxonomic scope" value="Bacteria"/>
</dbReference>
<dbReference type="Proteomes" id="UP000000310">
    <property type="component" value="Chromosome"/>
</dbReference>
<dbReference type="Gene3D" id="2.120.10.30">
    <property type="entry name" value="TolB, C-terminal domain"/>
    <property type="match status" value="1"/>
</dbReference>
<reference evidence="2" key="2">
    <citation type="submission" date="2011-02" db="EMBL/GenBank/DDBJ databases">
        <title>The complete genome of Pedobacter saltans DSM 12145.</title>
        <authorList>
            <consortium name="US DOE Joint Genome Institute (JGI-PGF)"/>
            <person name="Lucas S."/>
            <person name="Copeland A."/>
            <person name="Lapidus A."/>
            <person name="Bruce D."/>
            <person name="Goodwin L."/>
            <person name="Pitluck S."/>
            <person name="Kyrpides N."/>
            <person name="Mavromatis K."/>
            <person name="Pagani I."/>
            <person name="Ivanova N."/>
            <person name="Ovchinnikova G."/>
            <person name="Lu M."/>
            <person name="Detter J.C."/>
            <person name="Han C."/>
            <person name="Land M."/>
            <person name="Hauser L."/>
            <person name="Markowitz V."/>
            <person name="Cheng J.-F."/>
            <person name="Hugenholtz P."/>
            <person name="Woyke T."/>
            <person name="Wu D."/>
            <person name="Tindall B."/>
            <person name="Pomrenke H.G."/>
            <person name="Brambilla E."/>
            <person name="Klenk H.-P."/>
            <person name="Eisen J.A."/>
        </authorList>
    </citation>
    <scope>NUCLEOTIDE SEQUENCE [LARGE SCALE GENOMIC DNA]</scope>
    <source>
        <strain evidence="2">ATCC 51119 / DSM 12145 / JCM 21818 / LMG 10337 / NBRC 100064 / NCIMB 13643</strain>
    </source>
</reference>